<keyword evidence="2" id="KW-1185">Reference proteome</keyword>
<gene>
    <name evidence="1" type="ORF">BCY91_11210</name>
</gene>
<organism evidence="1 2">
    <name type="scientific">Pelobium manganitolerans</name>
    <dbReference type="NCBI Taxonomy" id="1842495"/>
    <lineage>
        <taxon>Bacteria</taxon>
        <taxon>Pseudomonadati</taxon>
        <taxon>Bacteroidota</taxon>
        <taxon>Sphingobacteriia</taxon>
        <taxon>Sphingobacteriales</taxon>
        <taxon>Sphingobacteriaceae</taxon>
        <taxon>Pelobium</taxon>
    </lineage>
</organism>
<evidence type="ECO:0000313" key="2">
    <source>
        <dbReference type="Proteomes" id="UP000283433"/>
    </source>
</evidence>
<evidence type="ECO:0008006" key="3">
    <source>
        <dbReference type="Google" id="ProtNLM"/>
    </source>
</evidence>
<proteinExistence type="predicted"/>
<comment type="caution">
    <text evidence="1">The sequence shown here is derived from an EMBL/GenBank/DDBJ whole genome shotgun (WGS) entry which is preliminary data.</text>
</comment>
<dbReference type="PROSITE" id="PS51257">
    <property type="entry name" value="PROKAR_LIPOPROTEIN"/>
    <property type="match status" value="1"/>
</dbReference>
<dbReference type="AlphaFoldDB" id="A0A419S275"/>
<protein>
    <recommendedName>
        <fullName evidence="3">Outer membrane protein beta-barrel domain-containing protein</fullName>
    </recommendedName>
</protein>
<dbReference type="Proteomes" id="UP000283433">
    <property type="component" value="Unassembled WGS sequence"/>
</dbReference>
<dbReference type="EMBL" id="MBTA01000029">
    <property type="protein sequence ID" value="RKD12807.1"/>
    <property type="molecule type" value="Genomic_DNA"/>
</dbReference>
<sequence length="250" mass="28079">MPFKPLYLACFIFIASALFVSCSSVYMPNVPNSPMLSAKNEIHASGHVSLKGNLSFNTAYAVSDHIGVLFNGAFIDQNRRKKDFSQDLVEGGVGYFTTFGKDNQRILEIYGGLGAGTTKRLYRSFEKDDIISTDLQNVRFNKSFLQVNYSTKERNSVTLFSKKFPLNYGTIFRLSHVSMTKFDRNGINQPLEDNIFIEPVFFTRMKLNKNFQLQYTTGSNIGLKNRDFLTAGSSVFTIGLIVNLGGSKIF</sequence>
<reference evidence="1 2" key="1">
    <citation type="submission" date="2016-07" db="EMBL/GenBank/DDBJ databases">
        <title>Genome of Pelobium manganitolerans.</title>
        <authorList>
            <person name="Wu S."/>
            <person name="Wang G."/>
        </authorList>
    </citation>
    <scope>NUCLEOTIDE SEQUENCE [LARGE SCALE GENOMIC DNA]</scope>
    <source>
        <strain evidence="1 2">YS-25</strain>
    </source>
</reference>
<evidence type="ECO:0000313" key="1">
    <source>
        <dbReference type="EMBL" id="RKD12807.1"/>
    </source>
</evidence>
<name>A0A419S275_9SPHI</name>
<accession>A0A419S275</accession>